<accession>A0A2P5A4B3</accession>
<reference evidence="2" key="1">
    <citation type="submission" date="2016-06" db="EMBL/GenBank/DDBJ databases">
        <title>Parallel loss of symbiosis genes in relatives of nitrogen-fixing non-legume Parasponia.</title>
        <authorList>
            <person name="Van Velzen R."/>
            <person name="Holmer R."/>
            <person name="Bu F."/>
            <person name="Rutten L."/>
            <person name="Van Zeijl A."/>
            <person name="Liu W."/>
            <person name="Santuari L."/>
            <person name="Cao Q."/>
            <person name="Sharma T."/>
            <person name="Shen D."/>
            <person name="Roswanjaya Y."/>
            <person name="Wardhani T."/>
            <person name="Kalhor M.S."/>
            <person name="Jansen J."/>
            <person name="Van den Hoogen J."/>
            <person name="Gungor B."/>
            <person name="Hartog M."/>
            <person name="Hontelez J."/>
            <person name="Verver J."/>
            <person name="Yang W.-C."/>
            <person name="Schijlen E."/>
            <person name="Repin R."/>
            <person name="Schilthuizen M."/>
            <person name="Schranz E."/>
            <person name="Heidstra R."/>
            <person name="Miyata K."/>
            <person name="Fedorova E."/>
            <person name="Kohlen W."/>
            <person name="Bisseling T."/>
            <person name="Smit S."/>
            <person name="Geurts R."/>
        </authorList>
    </citation>
    <scope>NUCLEOTIDE SEQUENCE [LARGE SCALE GENOMIC DNA]</scope>
    <source>
        <strain evidence="2">cv. WU1-14</strain>
    </source>
</reference>
<name>A0A2P5A4B3_PARAD</name>
<keyword evidence="2" id="KW-1185">Reference proteome</keyword>
<dbReference type="OrthoDB" id="10396436at2759"/>
<gene>
    <name evidence="1" type="ORF">PanWU01x14_370460</name>
</gene>
<sequence>MKRRDGENLRPKALSLSNARVFQTMRLIDPGRVVKQPPPIQRHLKYLSRQYASIHQHLQAWGSILPQSSISQSWNEAEHDSRKEYISLAFVLRHSDVEKAVWCSGIKQSQH</sequence>
<comment type="caution">
    <text evidence="1">The sequence shown here is derived from an EMBL/GenBank/DDBJ whole genome shotgun (WGS) entry which is preliminary data.</text>
</comment>
<dbReference type="EMBL" id="JXTB01001094">
    <property type="protein sequence ID" value="PON31364.1"/>
    <property type="molecule type" value="Genomic_DNA"/>
</dbReference>
<dbReference type="AlphaFoldDB" id="A0A2P5A4B3"/>
<proteinExistence type="predicted"/>
<evidence type="ECO:0000313" key="1">
    <source>
        <dbReference type="EMBL" id="PON31364.1"/>
    </source>
</evidence>
<organism evidence="1 2">
    <name type="scientific">Parasponia andersonii</name>
    <name type="common">Sponia andersonii</name>
    <dbReference type="NCBI Taxonomy" id="3476"/>
    <lineage>
        <taxon>Eukaryota</taxon>
        <taxon>Viridiplantae</taxon>
        <taxon>Streptophyta</taxon>
        <taxon>Embryophyta</taxon>
        <taxon>Tracheophyta</taxon>
        <taxon>Spermatophyta</taxon>
        <taxon>Magnoliopsida</taxon>
        <taxon>eudicotyledons</taxon>
        <taxon>Gunneridae</taxon>
        <taxon>Pentapetalae</taxon>
        <taxon>rosids</taxon>
        <taxon>fabids</taxon>
        <taxon>Rosales</taxon>
        <taxon>Cannabaceae</taxon>
        <taxon>Parasponia</taxon>
    </lineage>
</organism>
<dbReference type="Proteomes" id="UP000237105">
    <property type="component" value="Unassembled WGS sequence"/>
</dbReference>
<evidence type="ECO:0000313" key="2">
    <source>
        <dbReference type="Proteomes" id="UP000237105"/>
    </source>
</evidence>
<protein>
    <submittedName>
        <fullName evidence="1">Uncharacterized protein</fullName>
    </submittedName>
</protein>